<dbReference type="GO" id="GO:0015995">
    <property type="term" value="P:chlorophyll biosynthetic process"/>
    <property type="evidence" value="ECO:0007669"/>
    <property type="project" value="UniProtKB-UniRule"/>
</dbReference>
<dbReference type="GO" id="GO:0015979">
    <property type="term" value="P:photosynthesis"/>
    <property type="evidence" value="ECO:0007669"/>
    <property type="project" value="UniProtKB-KW"/>
</dbReference>
<organism evidence="9 10">
    <name type="scientific">Acaryochloris marina (strain MBIC 11017)</name>
    <dbReference type="NCBI Taxonomy" id="329726"/>
    <lineage>
        <taxon>Bacteria</taxon>
        <taxon>Bacillati</taxon>
        <taxon>Cyanobacteriota</taxon>
        <taxon>Cyanophyceae</taxon>
        <taxon>Acaryochloridales</taxon>
        <taxon>Acaryochloridaceae</taxon>
        <taxon>Acaryochloris</taxon>
    </lineage>
</organism>
<evidence type="ECO:0000256" key="4">
    <source>
        <dbReference type="ARBA" id="ARBA00022531"/>
    </source>
</evidence>
<dbReference type="PRINTS" id="PR00081">
    <property type="entry name" value="GDHRDH"/>
</dbReference>
<name>B0C3W8_ACAM1</name>
<dbReference type="EC" id="1.3.1.33" evidence="3 8"/>
<dbReference type="GO" id="GO:0016630">
    <property type="term" value="F:protochlorophyllide reductase activity"/>
    <property type="evidence" value="ECO:0007669"/>
    <property type="project" value="UniProtKB-UniRule"/>
</dbReference>
<reference evidence="9 10" key="1">
    <citation type="journal article" date="2008" name="Proc. Natl. Acad. Sci. U.S.A.">
        <title>Niche adaptation and genome expansion in the chlorophyll d-producing cyanobacterium Acaryochloris marina.</title>
        <authorList>
            <person name="Swingley W.D."/>
            <person name="Chen M."/>
            <person name="Cheung P.C."/>
            <person name="Conrad A.L."/>
            <person name="Dejesa L.C."/>
            <person name="Hao J."/>
            <person name="Honchak B.M."/>
            <person name="Karbach L.E."/>
            <person name="Kurdoglu A."/>
            <person name="Lahiri S."/>
            <person name="Mastrian S.D."/>
            <person name="Miyashita H."/>
            <person name="Page L."/>
            <person name="Ramakrishna P."/>
            <person name="Satoh S."/>
            <person name="Sattley W.M."/>
            <person name="Shimada Y."/>
            <person name="Taylor H.L."/>
            <person name="Tomo T."/>
            <person name="Tsuchiya T."/>
            <person name="Wang Z.T."/>
            <person name="Raymond J."/>
            <person name="Mimuro M."/>
            <person name="Blankenship R.E."/>
            <person name="Touchman J.W."/>
        </authorList>
    </citation>
    <scope>NUCLEOTIDE SEQUENCE [LARGE SCALE GENOMIC DNA]</scope>
    <source>
        <strain evidence="10">MBIC 11017</strain>
    </source>
</reference>
<dbReference type="STRING" id="329726.AM1_1191"/>
<dbReference type="PANTHER" id="PTHR44419:SF19">
    <property type="entry name" value="PROTOCHLOROPHYLLIDE REDUCTASE A, CHLOROPLASTIC"/>
    <property type="match status" value="1"/>
</dbReference>
<dbReference type="OrthoDB" id="9809821at2"/>
<evidence type="ECO:0000256" key="6">
    <source>
        <dbReference type="ARBA" id="ARBA00023002"/>
    </source>
</evidence>
<dbReference type="InterPro" id="IPR005979">
    <property type="entry name" value="Prochl_reduct"/>
</dbReference>
<evidence type="ECO:0000256" key="7">
    <source>
        <dbReference type="ARBA" id="ARBA00023171"/>
    </source>
</evidence>
<evidence type="ECO:0000313" key="9">
    <source>
        <dbReference type="EMBL" id="ABW26228.1"/>
    </source>
</evidence>
<accession>B0C3W8</accession>
<dbReference type="HOGENOM" id="CLU_010194_44_3_3"/>
<dbReference type="InterPro" id="IPR036291">
    <property type="entry name" value="NAD(P)-bd_dom_sf"/>
</dbReference>
<evidence type="ECO:0000256" key="8">
    <source>
        <dbReference type="NCBIfam" id="TIGR01289"/>
    </source>
</evidence>
<dbReference type="NCBIfam" id="TIGR01289">
    <property type="entry name" value="LPOR"/>
    <property type="match status" value="1"/>
</dbReference>
<sequence length="336" mass="37388">MEQHQKQTVVVTGASSGVGLYAAKALALTGKWHVIMACRNFLKAETAAQSVGIPRDSYTVIHLDLACFESIHRFVKDFREMGRSLDALVCNAAIYMPLLKKPLHTAEGYELNVGTNHLGHFLLCNLMLEDLMRSGYDQRRLIILGTVTANPKELGGKIPIPAPPDLGDMRGLEAGFKAPVSMINGKKFKPGKAYKDSKLCNMLTMRELHRRFHESTGITFSALYPGCVATTGLFRNHFALFRFLFPKFQRFITGGFVTEELAGTRVAQVVSDPLFGKSGVYWSWGNRQKEGRPSFEQEMSNESLDDTKAQRLWELSEGLVGLSSQDTSMPQMSTSR</sequence>
<dbReference type="UniPathway" id="UPA00668"/>
<keyword evidence="6" id="KW-0560">Oxidoreductase</keyword>
<dbReference type="AlphaFoldDB" id="B0C3W8"/>
<dbReference type="RefSeq" id="WP_012161777.1">
    <property type="nucleotide sequence ID" value="NC_009925.1"/>
</dbReference>
<keyword evidence="7" id="KW-0149">Chlorophyll biosynthesis</keyword>
<dbReference type="Proteomes" id="UP000000268">
    <property type="component" value="Chromosome"/>
</dbReference>
<dbReference type="InterPro" id="IPR002347">
    <property type="entry name" value="SDR_fam"/>
</dbReference>
<dbReference type="Pfam" id="PF00106">
    <property type="entry name" value="adh_short"/>
    <property type="match status" value="1"/>
</dbReference>
<proteinExistence type="inferred from homology"/>
<comment type="similarity">
    <text evidence="2">Belongs to the short-chain dehydrogenases/reductases (SDR) family. POR subfamily.</text>
</comment>
<keyword evidence="4" id="KW-0602">Photosynthesis</keyword>
<dbReference type="CDD" id="cd09810">
    <property type="entry name" value="LPOR_like_SDR_c_like"/>
    <property type="match status" value="1"/>
</dbReference>
<keyword evidence="5" id="KW-0521">NADP</keyword>
<evidence type="ECO:0000256" key="1">
    <source>
        <dbReference type="ARBA" id="ARBA00005173"/>
    </source>
</evidence>
<dbReference type="PANTHER" id="PTHR44419">
    <property type="entry name" value="PROTOCHLOROPHYLLIDE REDUCTASE C, CHLOROPLASTIC"/>
    <property type="match status" value="1"/>
</dbReference>
<evidence type="ECO:0000256" key="2">
    <source>
        <dbReference type="ARBA" id="ARBA00005821"/>
    </source>
</evidence>
<dbReference type="Gene3D" id="3.40.50.720">
    <property type="entry name" value="NAD(P)-binding Rossmann-like Domain"/>
    <property type="match status" value="1"/>
</dbReference>
<dbReference type="KEGG" id="amr:AM1_1191"/>
<dbReference type="EMBL" id="CP000828">
    <property type="protein sequence ID" value="ABW26228.1"/>
    <property type="molecule type" value="Genomic_DNA"/>
</dbReference>
<evidence type="ECO:0000256" key="5">
    <source>
        <dbReference type="ARBA" id="ARBA00022857"/>
    </source>
</evidence>
<evidence type="ECO:0000256" key="3">
    <source>
        <dbReference type="ARBA" id="ARBA00012006"/>
    </source>
</evidence>
<keyword evidence="10" id="KW-1185">Reference proteome</keyword>
<comment type="pathway">
    <text evidence="1">Porphyrin-containing compound metabolism; chlorophyll biosynthesis.</text>
</comment>
<dbReference type="eggNOG" id="COG1028">
    <property type="taxonomic scope" value="Bacteria"/>
</dbReference>
<gene>
    <name evidence="9" type="primary">por</name>
    <name evidence="9" type="ordered locus">AM1_1191</name>
</gene>
<dbReference type="SUPFAM" id="SSF51735">
    <property type="entry name" value="NAD(P)-binding Rossmann-fold domains"/>
    <property type="match status" value="1"/>
</dbReference>
<evidence type="ECO:0000313" key="10">
    <source>
        <dbReference type="Proteomes" id="UP000000268"/>
    </source>
</evidence>
<protein>
    <recommendedName>
        <fullName evidence="3 8">Protochlorophyllide reductase</fullName>
        <ecNumber evidence="3 8">1.3.1.33</ecNumber>
    </recommendedName>
</protein>